<dbReference type="EMBL" id="UFQS01002509">
    <property type="protein sequence ID" value="SSX14193.1"/>
    <property type="molecule type" value="Genomic_DNA"/>
</dbReference>
<gene>
    <name evidence="2" type="primary">CSON006681</name>
</gene>
<organism evidence="2">
    <name type="scientific">Culicoides sonorensis</name>
    <name type="common">Biting midge</name>
    <dbReference type="NCBI Taxonomy" id="179676"/>
    <lineage>
        <taxon>Eukaryota</taxon>
        <taxon>Metazoa</taxon>
        <taxon>Ecdysozoa</taxon>
        <taxon>Arthropoda</taxon>
        <taxon>Hexapoda</taxon>
        <taxon>Insecta</taxon>
        <taxon>Pterygota</taxon>
        <taxon>Neoptera</taxon>
        <taxon>Endopterygota</taxon>
        <taxon>Diptera</taxon>
        <taxon>Nematocera</taxon>
        <taxon>Chironomoidea</taxon>
        <taxon>Ceratopogonidae</taxon>
        <taxon>Ceratopogoninae</taxon>
        <taxon>Culicoides</taxon>
        <taxon>Monoculicoides</taxon>
    </lineage>
</organism>
<proteinExistence type="predicted"/>
<sequence>MISIFESHKRPVKTNSGPGRFSDGCPHNFPLSICPCIRLYGYIRISSDHNQTSNKRKKEIKLKKKVKLNSESQRKNMTTRLKSQKQIII</sequence>
<dbReference type="EMBL" id="UFQT01002509">
    <property type="protein sequence ID" value="SSX33609.1"/>
    <property type="molecule type" value="Genomic_DNA"/>
</dbReference>
<reference evidence="3" key="2">
    <citation type="submission" date="2018-07" db="EMBL/GenBank/DDBJ databases">
        <authorList>
            <person name="Quirk P.G."/>
            <person name="Krulwich T.A."/>
        </authorList>
    </citation>
    <scope>NUCLEOTIDE SEQUENCE</scope>
</reference>
<evidence type="ECO:0000313" key="3">
    <source>
        <dbReference type="EMBL" id="SSX33609.1"/>
    </source>
</evidence>
<feature type="region of interest" description="Disordered" evidence="1">
    <location>
        <begin position="1"/>
        <end position="23"/>
    </location>
</feature>
<dbReference type="AlphaFoldDB" id="A0A336LBV9"/>
<evidence type="ECO:0000313" key="2">
    <source>
        <dbReference type="EMBL" id="SSX14193.1"/>
    </source>
</evidence>
<protein>
    <submittedName>
        <fullName evidence="2">CSON006681 protein</fullName>
    </submittedName>
</protein>
<dbReference type="VEuPathDB" id="VectorBase:CSON006681"/>
<accession>A0A336LBV9</accession>
<reference evidence="2" key="1">
    <citation type="submission" date="2018-04" db="EMBL/GenBank/DDBJ databases">
        <authorList>
            <person name="Go L.Y."/>
            <person name="Mitchell J.A."/>
        </authorList>
    </citation>
    <scope>NUCLEOTIDE SEQUENCE</scope>
    <source>
        <tissue evidence="2">Whole organism</tissue>
    </source>
</reference>
<evidence type="ECO:0000256" key="1">
    <source>
        <dbReference type="SAM" id="MobiDB-lite"/>
    </source>
</evidence>
<name>A0A336LBV9_CULSO</name>